<dbReference type="AlphaFoldDB" id="A0A0E9T0F8"/>
<accession>A0A0E9T0F8</accession>
<dbReference type="EMBL" id="GBXM01062177">
    <property type="protein sequence ID" value="JAH46400.1"/>
    <property type="molecule type" value="Transcribed_RNA"/>
</dbReference>
<organism evidence="1">
    <name type="scientific">Anguilla anguilla</name>
    <name type="common">European freshwater eel</name>
    <name type="synonym">Muraena anguilla</name>
    <dbReference type="NCBI Taxonomy" id="7936"/>
    <lineage>
        <taxon>Eukaryota</taxon>
        <taxon>Metazoa</taxon>
        <taxon>Chordata</taxon>
        <taxon>Craniata</taxon>
        <taxon>Vertebrata</taxon>
        <taxon>Euteleostomi</taxon>
        <taxon>Actinopterygii</taxon>
        <taxon>Neopterygii</taxon>
        <taxon>Teleostei</taxon>
        <taxon>Anguilliformes</taxon>
        <taxon>Anguillidae</taxon>
        <taxon>Anguilla</taxon>
    </lineage>
</organism>
<proteinExistence type="predicted"/>
<sequence length="31" mass="3769">MVVVLVQKFWKNIYKNLFTAHLPKKFNISFN</sequence>
<name>A0A0E9T0F8_ANGAN</name>
<evidence type="ECO:0000313" key="1">
    <source>
        <dbReference type="EMBL" id="JAH46400.1"/>
    </source>
</evidence>
<reference evidence="1" key="1">
    <citation type="submission" date="2014-11" db="EMBL/GenBank/DDBJ databases">
        <authorList>
            <person name="Amaro Gonzalez C."/>
        </authorList>
    </citation>
    <scope>NUCLEOTIDE SEQUENCE</scope>
</reference>
<reference evidence="1" key="2">
    <citation type="journal article" date="2015" name="Fish Shellfish Immunol.">
        <title>Early steps in the European eel (Anguilla anguilla)-Vibrio vulnificus interaction in the gills: Role of the RtxA13 toxin.</title>
        <authorList>
            <person name="Callol A."/>
            <person name="Pajuelo D."/>
            <person name="Ebbesson L."/>
            <person name="Teles M."/>
            <person name="MacKenzie S."/>
            <person name="Amaro C."/>
        </authorList>
    </citation>
    <scope>NUCLEOTIDE SEQUENCE</scope>
</reference>
<protein>
    <submittedName>
        <fullName evidence="1">Uncharacterized protein</fullName>
    </submittedName>
</protein>